<sequence>MEYRVFNENNCLAIVTDEQLEIAFMQKEELPVKIIAGMGASRAGKYLPRLEEALYYEQKRSRIDAIYSVFSIEETEIVAILQRKERSLPLEDLNNPSSEKVILQSLLIRLEGGPSAVQTAFFDRQVSPHIKFRLMFLYSSHFTMLLEDLHFIINALEAIALREEDWIQALKKDDYVDAVIQGVEAVSTAMVRHNLLDELSEEDYCRLAATGKKLLEMRVDSIVNESIAEFSKGLPPSYAYLMLEPIMNGKAKGDVRRELKKSLEILKAKEDKN</sequence>
<evidence type="ECO:0000313" key="2">
    <source>
        <dbReference type="Proteomes" id="UP000594014"/>
    </source>
</evidence>
<accession>A0ACD1AGX6</accession>
<organism evidence="1 2">
    <name type="scientific">Anoxybacterium hadale</name>
    <dbReference type="NCBI Taxonomy" id="3408580"/>
    <lineage>
        <taxon>Bacteria</taxon>
        <taxon>Bacillati</taxon>
        <taxon>Bacillota</taxon>
        <taxon>Clostridia</taxon>
        <taxon>Peptostreptococcales</taxon>
        <taxon>Anaerovoracaceae</taxon>
        <taxon>Anoxybacterium</taxon>
    </lineage>
</organism>
<dbReference type="EMBL" id="CP042469">
    <property type="protein sequence ID" value="QOX65768.1"/>
    <property type="molecule type" value="Genomic_DNA"/>
</dbReference>
<evidence type="ECO:0000313" key="1">
    <source>
        <dbReference type="EMBL" id="QOX65768.1"/>
    </source>
</evidence>
<protein>
    <submittedName>
        <fullName evidence="1">Uncharacterized protein</fullName>
    </submittedName>
</protein>
<proteinExistence type="predicted"/>
<name>A0ACD1AGX6_9FIRM</name>
<keyword evidence="2" id="KW-1185">Reference proteome</keyword>
<reference evidence="1" key="1">
    <citation type="submission" date="2019-08" db="EMBL/GenBank/DDBJ databases">
        <title>Genome sequence of Clostridiales bacterium MT110.</title>
        <authorList>
            <person name="Cao J."/>
        </authorList>
    </citation>
    <scope>NUCLEOTIDE SEQUENCE</scope>
    <source>
        <strain evidence="1">MT110</strain>
    </source>
</reference>
<dbReference type="Proteomes" id="UP000594014">
    <property type="component" value="Chromosome"/>
</dbReference>
<gene>
    <name evidence="1" type="ORF">FRZ06_21650</name>
</gene>